<protein>
    <submittedName>
        <fullName evidence="2">Uncharacterized protein</fullName>
    </submittedName>
</protein>
<evidence type="ECO:0000256" key="1">
    <source>
        <dbReference type="SAM" id="MobiDB-lite"/>
    </source>
</evidence>
<feature type="compositionally biased region" description="Basic and acidic residues" evidence="1">
    <location>
        <begin position="115"/>
        <end position="132"/>
    </location>
</feature>
<sequence>MDFDITANSNESVESLPGLVYEQHMTELELNVESTVIIGKKGTCLLAPGESFECNLVSDGSILRVNLIGDEAVEDPIKQDPLADLTNDVDSAYGSVNEEEVDKVSVKSIDIGQDSGKDEPGYNSGDHYRPMDVYDPCAYFDDDDDY</sequence>
<accession>A0A9W8GYZ6</accession>
<reference evidence="2" key="1">
    <citation type="submission" date="2022-07" db="EMBL/GenBank/DDBJ databases">
        <title>Phylogenomic reconstructions and comparative analyses of Kickxellomycotina fungi.</title>
        <authorList>
            <person name="Reynolds N.K."/>
            <person name="Stajich J.E."/>
            <person name="Barry K."/>
            <person name="Grigoriev I.V."/>
            <person name="Crous P."/>
            <person name="Smith M.E."/>
        </authorList>
    </citation>
    <scope>NUCLEOTIDE SEQUENCE</scope>
    <source>
        <strain evidence="2">BCRC 34297</strain>
    </source>
</reference>
<dbReference type="OrthoDB" id="5514654at2759"/>
<feature type="region of interest" description="Disordered" evidence="1">
    <location>
        <begin position="94"/>
        <end position="134"/>
    </location>
</feature>
<dbReference type="EMBL" id="JANBUH010000364">
    <property type="protein sequence ID" value="KAJ2751737.1"/>
    <property type="molecule type" value="Genomic_DNA"/>
</dbReference>
<dbReference type="Proteomes" id="UP001140011">
    <property type="component" value="Unassembled WGS sequence"/>
</dbReference>
<dbReference type="AlphaFoldDB" id="A0A9W8GYZ6"/>
<evidence type="ECO:0000313" key="2">
    <source>
        <dbReference type="EMBL" id="KAJ2751737.1"/>
    </source>
</evidence>
<gene>
    <name evidence="2" type="ORF">GGI19_004294</name>
</gene>
<keyword evidence="3" id="KW-1185">Reference proteome</keyword>
<proteinExistence type="predicted"/>
<name>A0A9W8GYZ6_9FUNG</name>
<comment type="caution">
    <text evidence="2">The sequence shown here is derived from an EMBL/GenBank/DDBJ whole genome shotgun (WGS) entry which is preliminary data.</text>
</comment>
<organism evidence="2 3">
    <name type="scientific">Coemansia pectinata</name>
    <dbReference type="NCBI Taxonomy" id="1052879"/>
    <lineage>
        <taxon>Eukaryota</taxon>
        <taxon>Fungi</taxon>
        <taxon>Fungi incertae sedis</taxon>
        <taxon>Zoopagomycota</taxon>
        <taxon>Kickxellomycotina</taxon>
        <taxon>Kickxellomycetes</taxon>
        <taxon>Kickxellales</taxon>
        <taxon>Kickxellaceae</taxon>
        <taxon>Coemansia</taxon>
    </lineage>
</organism>
<evidence type="ECO:0000313" key="3">
    <source>
        <dbReference type="Proteomes" id="UP001140011"/>
    </source>
</evidence>